<dbReference type="InterPro" id="IPR050834">
    <property type="entry name" value="Glycosyltransf_2"/>
</dbReference>
<dbReference type="EMBL" id="BMGK01000002">
    <property type="protein sequence ID" value="GGD84924.1"/>
    <property type="molecule type" value="Genomic_DNA"/>
</dbReference>
<keyword evidence="3" id="KW-1185">Reference proteome</keyword>
<dbReference type="InterPro" id="IPR001173">
    <property type="entry name" value="Glyco_trans_2-like"/>
</dbReference>
<dbReference type="Gene3D" id="3.90.550.10">
    <property type="entry name" value="Spore Coat Polysaccharide Biosynthesis Protein SpsA, Chain A"/>
    <property type="match status" value="1"/>
</dbReference>
<comment type="caution">
    <text evidence="2">The sequence shown here is derived from an EMBL/GenBank/DDBJ whole genome shotgun (WGS) entry which is preliminary data.</text>
</comment>
<reference evidence="2" key="2">
    <citation type="submission" date="2020-09" db="EMBL/GenBank/DDBJ databases">
        <authorList>
            <person name="Sun Q."/>
            <person name="Zhou Y."/>
        </authorList>
    </citation>
    <scope>NUCLEOTIDE SEQUENCE</scope>
    <source>
        <strain evidence="2">CGMCC 1.12924</strain>
    </source>
</reference>
<protein>
    <submittedName>
        <fullName evidence="2">Glycosyl transferase</fullName>
    </submittedName>
</protein>
<proteinExistence type="predicted"/>
<keyword evidence="2" id="KW-0808">Transferase</keyword>
<dbReference type="PANTHER" id="PTHR43685">
    <property type="entry name" value="GLYCOSYLTRANSFERASE"/>
    <property type="match status" value="1"/>
</dbReference>
<dbReference type="CDD" id="cd00761">
    <property type="entry name" value="Glyco_tranf_GTA_type"/>
    <property type="match status" value="1"/>
</dbReference>
<accession>A0A8J2V8X2</accession>
<gene>
    <name evidence="2" type="ORF">GCM10011312_06210</name>
</gene>
<feature type="domain" description="Glycosyltransferase 2-like" evidence="1">
    <location>
        <begin position="6"/>
        <end position="146"/>
    </location>
</feature>
<evidence type="ECO:0000259" key="1">
    <source>
        <dbReference type="Pfam" id="PF00535"/>
    </source>
</evidence>
<organism evidence="2 3">
    <name type="scientific">Planktosalinus lacus</name>
    <dbReference type="NCBI Taxonomy" id="1526573"/>
    <lineage>
        <taxon>Bacteria</taxon>
        <taxon>Pseudomonadati</taxon>
        <taxon>Bacteroidota</taxon>
        <taxon>Flavobacteriia</taxon>
        <taxon>Flavobacteriales</taxon>
        <taxon>Flavobacteriaceae</taxon>
        <taxon>Planktosalinus</taxon>
    </lineage>
</organism>
<dbReference type="Pfam" id="PF00535">
    <property type="entry name" value="Glycos_transf_2"/>
    <property type="match status" value="1"/>
</dbReference>
<name>A0A8J2V8X2_9FLAO</name>
<evidence type="ECO:0000313" key="3">
    <source>
        <dbReference type="Proteomes" id="UP000652231"/>
    </source>
</evidence>
<reference evidence="2" key="1">
    <citation type="journal article" date="2014" name="Int. J. Syst. Evol. Microbiol.">
        <title>Complete genome sequence of Corynebacterium casei LMG S-19264T (=DSM 44701T), isolated from a smear-ripened cheese.</title>
        <authorList>
            <consortium name="US DOE Joint Genome Institute (JGI-PGF)"/>
            <person name="Walter F."/>
            <person name="Albersmeier A."/>
            <person name="Kalinowski J."/>
            <person name="Ruckert C."/>
        </authorList>
    </citation>
    <scope>NUCLEOTIDE SEQUENCE</scope>
    <source>
        <strain evidence="2">CGMCC 1.12924</strain>
    </source>
</reference>
<dbReference type="Proteomes" id="UP000652231">
    <property type="component" value="Unassembled WGS sequence"/>
</dbReference>
<dbReference type="PANTHER" id="PTHR43685:SF2">
    <property type="entry name" value="GLYCOSYLTRANSFERASE 2-LIKE DOMAIN-CONTAINING PROTEIN"/>
    <property type="match status" value="1"/>
</dbReference>
<dbReference type="AlphaFoldDB" id="A0A8J2V8X2"/>
<sequence length="268" mass="31391">MTPKLSIIIPCYNTESTLGETLTSVKTQVFENWEAIIVNDSSPDGLERIALDWVDKDSRFKYYKKENGGLGDARNFGISKSNGVYILPLDSDNKIRPDFTKKAINILDQEPSVGVVHGNAMFFGEKEEEWIINQYNFEQMLIKNYIDACAVYRKSLWKNVNGYDTKMPYQGNEDWDLWLAFGSIKTTFKHLNEITFDYRVSKNSMINSFNSEMFAANKSYIRKKYCDYYFFYFNKNFKELAEFNESPFRSTLYFFKKWIKSLIVNSGK</sequence>
<dbReference type="SUPFAM" id="SSF53448">
    <property type="entry name" value="Nucleotide-diphospho-sugar transferases"/>
    <property type="match status" value="1"/>
</dbReference>
<evidence type="ECO:0000313" key="2">
    <source>
        <dbReference type="EMBL" id="GGD84924.1"/>
    </source>
</evidence>
<dbReference type="RefSeq" id="WP_188439373.1">
    <property type="nucleotide sequence ID" value="NZ_BMGK01000002.1"/>
</dbReference>
<dbReference type="GO" id="GO:0016740">
    <property type="term" value="F:transferase activity"/>
    <property type="evidence" value="ECO:0007669"/>
    <property type="project" value="UniProtKB-KW"/>
</dbReference>
<dbReference type="InterPro" id="IPR029044">
    <property type="entry name" value="Nucleotide-diphossugar_trans"/>
</dbReference>